<evidence type="ECO:0000259" key="1">
    <source>
        <dbReference type="Pfam" id="PF12728"/>
    </source>
</evidence>
<sequence>MSPDEHTEPAASSLPARKITRHQLAAHFSLSLRTVDELTRKGVLPFFKIGKSIRYDLAEVESAMHERYHVRAKARKTHAKG</sequence>
<evidence type="ECO:0000313" key="3">
    <source>
        <dbReference type="Proteomes" id="UP001499852"/>
    </source>
</evidence>
<organism evidence="2 3">
    <name type="scientific">Prosthecobacter algae</name>
    <dbReference type="NCBI Taxonomy" id="1144682"/>
    <lineage>
        <taxon>Bacteria</taxon>
        <taxon>Pseudomonadati</taxon>
        <taxon>Verrucomicrobiota</taxon>
        <taxon>Verrucomicrobiia</taxon>
        <taxon>Verrucomicrobiales</taxon>
        <taxon>Verrucomicrobiaceae</taxon>
        <taxon>Prosthecobacter</taxon>
    </lineage>
</organism>
<accession>A0ABP9NRZ0</accession>
<dbReference type="SUPFAM" id="SSF46955">
    <property type="entry name" value="Putative DNA-binding domain"/>
    <property type="match status" value="1"/>
</dbReference>
<dbReference type="InterPro" id="IPR041657">
    <property type="entry name" value="HTH_17"/>
</dbReference>
<evidence type="ECO:0000313" key="2">
    <source>
        <dbReference type="EMBL" id="GAA5132270.1"/>
    </source>
</evidence>
<dbReference type="Pfam" id="PF12728">
    <property type="entry name" value="HTH_17"/>
    <property type="match status" value="1"/>
</dbReference>
<dbReference type="InterPro" id="IPR036388">
    <property type="entry name" value="WH-like_DNA-bd_sf"/>
</dbReference>
<dbReference type="EMBL" id="BAABIA010000001">
    <property type="protein sequence ID" value="GAA5132270.1"/>
    <property type="molecule type" value="Genomic_DNA"/>
</dbReference>
<feature type="domain" description="Helix-turn-helix" evidence="1">
    <location>
        <begin position="23"/>
        <end position="66"/>
    </location>
</feature>
<protein>
    <recommendedName>
        <fullName evidence="1">Helix-turn-helix domain-containing protein</fullName>
    </recommendedName>
</protein>
<dbReference type="InterPro" id="IPR009061">
    <property type="entry name" value="DNA-bd_dom_put_sf"/>
</dbReference>
<reference evidence="3" key="1">
    <citation type="journal article" date="2019" name="Int. J. Syst. Evol. Microbiol.">
        <title>The Global Catalogue of Microorganisms (GCM) 10K type strain sequencing project: providing services to taxonomists for standard genome sequencing and annotation.</title>
        <authorList>
            <consortium name="The Broad Institute Genomics Platform"/>
            <consortium name="The Broad Institute Genome Sequencing Center for Infectious Disease"/>
            <person name="Wu L."/>
            <person name="Ma J."/>
        </authorList>
    </citation>
    <scope>NUCLEOTIDE SEQUENCE [LARGE SCALE GENOMIC DNA]</scope>
    <source>
        <strain evidence="3">JCM 18053</strain>
    </source>
</reference>
<dbReference type="Proteomes" id="UP001499852">
    <property type="component" value="Unassembled WGS sequence"/>
</dbReference>
<gene>
    <name evidence="2" type="ORF">GCM10023213_00120</name>
</gene>
<dbReference type="Gene3D" id="1.10.10.10">
    <property type="entry name" value="Winged helix-like DNA-binding domain superfamily/Winged helix DNA-binding domain"/>
    <property type="match status" value="1"/>
</dbReference>
<keyword evidence="3" id="KW-1185">Reference proteome</keyword>
<dbReference type="RefSeq" id="WP_345734327.1">
    <property type="nucleotide sequence ID" value="NZ_BAABIA010000001.1"/>
</dbReference>
<proteinExistence type="predicted"/>
<name>A0ABP9NRZ0_9BACT</name>
<comment type="caution">
    <text evidence="2">The sequence shown here is derived from an EMBL/GenBank/DDBJ whole genome shotgun (WGS) entry which is preliminary data.</text>
</comment>